<sequence>MSALKQNTVVGVIGAGAMGAGIAQVAAQAGHQVKLYDNREGVAQTAIDSMARQLAKLVERKKFTAGQVQQILARLEVANSLNDLADAGLVVEAIVEKIDVKKAIFDTLESVCSADCILASNTSSISITRLASGMKHPERMVGMHFFNPAPIMKLVEVVSGLATDSDVAACVYETALNWGKKPVYATSTPGFIVNRVARPFYAESFRLRQEQVADCATLDALLKGAGGFRMGAFELTDMIGHDVNYAVTCSVFDAYYGDFRFQPSLIQKDLVDAGFLGRKTGQGFYSYQEGAEKPEAQVVFVSSSMHAGTIQCEVSENVGHLAGLVERLSQAGVQVTQVSGLAKGYIRIGRALLALTDGRMACERAKDEQLSDLVLVDLALHYQSATNIALSRSASTSEETLNDVVQCLDLVGIKVSEVMDSPALVVMRTVAMLANESADAVLQGVATAEGVDTAMCFGVNYPKGPLAWADSIGIAYVERVLRHLHQSYGEDRYRPSLLMRRTAMLGESFHDQ</sequence>
<dbReference type="InterPro" id="IPR036291">
    <property type="entry name" value="NAD(P)-bd_dom_sf"/>
</dbReference>
<keyword evidence="1" id="KW-0560">Oxidoreductase</keyword>
<dbReference type="InterPro" id="IPR013328">
    <property type="entry name" value="6PGD_dom2"/>
</dbReference>
<evidence type="ECO:0000259" key="3">
    <source>
        <dbReference type="Pfam" id="PF00725"/>
    </source>
</evidence>
<dbReference type="SUPFAM" id="SSF48179">
    <property type="entry name" value="6-phosphogluconate dehydrogenase C-terminal domain-like"/>
    <property type="match status" value="2"/>
</dbReference>
<feature type="domain" description="3-hydroxyacyl-CoA dehydrogenase NAD binding" evidence="4">
    <location>
        <begin position="10"/>
        <end position="185"/>
    </location>
</feature>
<proteinExistence type="predicted"/>
<evidence type="ECO:0000259" key="5">
    <source>
        <dbReference type="Pfam" id="PF18321"/>
    </source>
</evidence>
<dbReference type="GO" id="GO:0008691">
    <property type="term" value="F:3-hydroxybutyryl-CoA dehydrogenase activity"/>
    <property type="evidence" value="ECO:0007669"/>
    <property type="project" value="InterPro"/>
</dbReference>
<dbReference type="EMBL" id="QNSE01000006">
    <property type="protein sequence ID" value="RBP83486.1"/>
    <property type="molecule type" value="Genomic_DNA"/>
</dbReference>
<evidence type="ECO:0000256" key="2">
    <source>
        <dbReference type="ARBA" id="ARBA00023027"/>
    </source>
</evidence>
<dbReference type="GO" id="GO:0070403">
    <property type="term" value="F:NAD+ binding"/>
    <property type="evidence" value="ECO:0007669"/>
    <property type="project" value="InterPro"/>
</dbReference>
<evidence type="ECO:0000313" key="6">
    <source>
        <dbReference type="EMBL" id="RBP83486.1"/>
    </source>
</evidence>
<evidence type="ECO:0000256" key="1">
    <source>
        <dbReference type="ARBA" id="ARBA00023002"/>
    </source>
</evidence>
<dbReference type="Gene3D" id="1.10.1040.10">
    <property type="entry name" value="N-(1-d-carboxylethyl)-l-norvaline Dehydrogenase, domain 2"/>
    <property type="match status" value="2"/>
</dbReference>
<name>A0A366J8Y1_9GAMM</name>
<dbReference type="InterPro" id="IPR006108">
    <property type="entry name" value="3HC_DH_C"/>
</dbReference>
<comment type="caution">
    <text evidence="6">The sequence shown here is derived from an EMBL/GenBank/DDBJ whole genome shotgun (WGS) entry which is preliminary data.</text>
</comment>
<dbReference type="Pfam" id="PF02737">
    <property type="entry name" value="3HCDH_N"/>
    <property type="match status" value="1"/>
</dbReference>
<dbReference type="Proteomes" id="UP000252792">
    <property type="component" value="Unassembled WGS sequence"/>
</dbReference>
<feature type="domain" description="3-hydroxybutyryl-CoA dehydrogenase reduced Rossmann-fold" evidence="5">
    <location>
        <begin position="353"/>
        <end position="422"/>
    </location>
</feature>
<keyword evidence="7" id="KW-1185">Reference proteome</keyword>
<feature type="domain" description="3-hydroxyacyl-CoA dehydrogenase C-terminal" evidence="3">
    <location>
        <begin position="190"/>
        <end position="287"/>
    </location>
</feature>
<protein>
    <submittedName>
        <fullName evidence="6">3-hydroxyacyl-CoA dehydrogenase</fullName>
    </submittedName>
</protein>
<dbReference type="FunFam" id="3.40.50.720:FF:000009">
    <property type="entry name" value="Fatty oxidation complex, alpha subunit"/>
    <property type="match status" value="1"/>
</dbReference>
<dbReference type="SUPFAM" id="SSF51735">
    <property type="entry name" value="NAD(P)-binding Rossmann-fold domains"/>
    <property type="match status" value="1"/>
</dbReference>
<dbReference type="NCBIfam" id="NF006124">
    <property type="entry name" value="PRK08268.1"/>
    <property type="match status" value="1"/>
</dbReference>
<dbReference type="InterPro" id="IPR041040">
    <property type="entry name" value="3HCDH_RFF"/>
</dbReference>
<dbReference type="OrthoDB" id="5389341at2"/>
<gene>
    <name evidence="6" type="ORF">DFP80_106131</name>
</gene>
<dbReference type="PANTHER" id="PTHR48075:SF5">
    <property type="entry name" value="3-HYDROXYBUTYRYL-COA DEHYDROGENASE"/>
    <property type="match status" value="1"/>
</dbReference>
<feature type="domain" description="3-hydroxyacyl-CoA dehydrogenase C-terminal" evidence="3">
    <location>
        <begin position="425"/>
        <end position="506"/>
    </location>
</feature>
<dbReference type="Pfam" id="PF18321">
    <property type="entry name" value="3HCDH_RFF"/>
    <property type="match status" value="1"/>
</dbReference>
<dbReference type="AlphaFoldDB" id="A0A366J8Y1"/>
<keyword evidence="2" id="KW-0520">NAD</keyword>
<dbReference type="Gene3D" id="3.40.50.720">
    <property type="entry name" value="NAD(P)-binding Rossmann-like Domain"/>
    <property type="match status" value="1"/>
</dbReference>
<dbReference type="RefSeq" id="WP_113916466.1">
    <property type="nucleotide sequence ID" value="NZ_QNSE01000006.1"/>
</dbReference>
<accession>A0A366J8Y1</accession>
<evidence type="ECO:0000313" key="7">
    <source>
        <dbReference type="Proteomes" id="UP000252792"/>
    </source>
</evidence>
<dbReference type="InterPro" id="IPR008927">
    <property type="entry name" value="6-PGluconate_DH-like_C_sf"/>
</dbReference>
<evidence type="ECO:0000259" key="4">
    <source>
        <dbReference type="Pfam" id="PF02737"/>
    </source>
</evidence>
<dbReference type="InterPro" id="IPR006176">
    <property type="entry name" value="3-OHacyl-CoA_DH_NAD-bd"/>
</dbReference>
<dbReference type="Pfam" id="PF00725">
    <property type="entry name" value="3HCDH"/>
    <property type="match status" value="2"/>
</dbReference>
<dbReference type="GO" id="GO:0006635">
    <property type="term" value="P:fatty acid beta-oxidation"/>
    <property type="evidence" value="ECO:0007669"/>
    <property type="project" value="TreeGrafter"/>
</dbReference>
<dbReference type="PANTHER" id="PTHR48075">
    <property type="entry name" value="3-HYDROXYACYL-COA DEHYDROGENASE FAMILY PROTEIN"/>
    <property type="match status" value="1"/>
</dbReference>
<organism evidence="6 7">
    <name type="scientific">Marinomonas rhizomae</name>
    <dbReference type="NCBI Taxonomy" id="491948"/>
    <lineage>
        <taxon>Bacteria</taxon>
        <taxon>Pseudomonadati</taxon>
        <taxon>Pseudomonadota</taxon>
        <taxon>Gammaproteobacteria</taxon>
        <taxon>Oceanospirillales</taxon>
        <taxon>Oceanospirillaceae</taxon>
        <taxon>Marinomonas</taxon>
    </lineage>
</organism>
<dbReference type="InterPro" id="IPR011967">
    <property type="entry name" value="3-OHacyl-CoA_DH_PaaH"/>
</dbReference>
<reference evidence="6 7" key="1">
    <citation type="submission" date="2018-06" db="EMBL/GenBank/DDBJ databases">
        <title>Genomic Encyclopedia of Type Strains, Phase III (KMG-III): the genomes of soil and plant-associated and newly described type strains.</title>
        <authorList>
            <person name="Whitman W."/>
        </authorList>
    </citation>
    <scope>NUCLEOTIDE SEQUENCE [LARGE SCALE GENOMIC DNA]</scope>
    <source>
        <strain evidence="6 7">CECT 7377</strain>
    </source>
</reference>
<dbReference type="GO" id="GO:0010124">
    <property type="term" value="P:phenylacetate catabolic process"/>
    <property type="evidence" value="ECO:0007669"/>
    <property type="project" value="InterPro"/>
</dbReference>
<dbReference type="NCBIfam" id="TIGR02279">
    <property type="entry name" value="PaaC-3OHAcCoADH"/>
    <property type="match status" value="1"/>
</dbReference>